<organism evidence="4 5">
    <name type="scientific">Mycobacteroides franklinii</name>
    <dbReference type="NCBI Taxonomy" id="948102"/>
    <lineage>
        <taxon>Bacteria</taxon>
        <taxon>Bacillati</taxon>
        <taxon>Actinomycetota</taxon>
        <taxon>Actinomycetes</taxon>
        <taxon>Mycobacteriales</taxon>
        <taxon>Mycobacteriaceae</taxon>
        <taxon>Mycobacteroides</taxon>
    </lineage>
</organism>
<dbReference type="GeneID" id="57165431"/>
<dbReference type="InterPro" id="IPR050109">
    <property type="entry name" value="HTH-type_TetR-like_transc_reg"/>
</dbReference>
<evidence type="ECO:0000313" key="5">
    <source>
        <dbReference type="Proteomes" id="UP000179616"/>
    </source>
</evidence>
<dbReference type="InterPro" id="IPR001647">
    <property type="entry name" value="HTH_TetR"/>
</dbReference>
<evidence type="ECO:0000256" key="1">
    <source>
        <dbReference type="ARBA" id="ARBA00023125"/>
    </source>
</evidence>
<dbReference type="GO" id="GO:0000976">
    <property type="term" value="F:transcription cis-regulatory region binding"/>
    <property type="evidence" value="ECO:0007669"/>
    <property type="project" value="TreeGrafter"/>
</dbReference>
<dbReference type="PANTHER" id="PTHR30055">
    <property type="entry name" value="HTH-TYPE TRANSCRIPTIONAL REGULATOR RUTR"/>
    <property type="match status" value="1"/>
</dbReference>
<feature type="domain" description="HTH tetR-type" evidence="3">
    <location>
        <begin position="5"/>
        <end position="65"/>
    </location>
</feature>
<proteinExistence type="predicted"/>
<dbReference type="Pfam" id="PF17940">
    <property type="entry name" value="TetR_C_31"/>
    <property type="match status" value="1"/>
</dbReference>
<dbReference type="AlphaFoldDB" id="A0A1S1LBQ0"/>
<feature type="DNA-binding region" description="H-T-H motif" evidence="2">
    <location>
        <begin position="28"/>
        <end position="47"/>
    </location>
</feature>
<evidence type="ECO:0000313" key="4">
    <source>
        <dbReference type="EMBL" id="OHU30441.1"/>
    </source>
</evidence>
<sequence>MADQLTIRNKILRVTLELIGEHGIAGLTNRSIAAAAGISPGTLTYHFPGQDELVREVLENFVIEETSRLQSVTTALEDATVDVETAARMAVAVIEEAVTRREQIGQFEIYLHAARNVEVRHAVSRCYRAYDELSAAALKSLGASEPHVLAPALTALLDGVELRRLATGSSSEGLVQLLMLIAAAIHHDRTPG</sequence>
<dbReference type="Proteomes" id="UP000179616">
    <property type="component" value="Unassembled WGS sequence"/>
</dbReference>
<gene>
    <name evidence="4" type="ORF">BKG76_01350</name>
</gene>
<evidence type="ECO:0000259" key="3">
    <source>
        <dbReference type="PROSITE" id="PS50977"/>
    </source>
</evidence>
<dbReference type="PROSITE" id="PS50977">
    <property type="entry name" value="HTH_TETR_2"/>
    <property type="match status" value="1"/>
</dbReference>
<dbReference type="GO" id="GO:0003700">
    <property type="term" value="F:DNA-binding transcription factor activity"/>
    <property type="evidence" value="ECO:0007669"/>
    <property type="project" value="TreeGrafter"/>
</dbReference>
<dbReference type="PRINTS" id="PR00455">
    <property type="entry name" value="HTHTETR"/>
</dbReference>
<dbReference type="Gene3D" id="1.10.357.10">
    <property type="entry name" value="Tetracycline Repressor, domain 2"/>
    <property type="match status" value="1"/>
</dbReference>
<dbReference type="InterPro" id="IPR009057">
    <property type="entry name" value="Homeodomain-like_sf"/>
</dbReference>
<protein>
    <recommendedName>
        <fullName evidence="3">HTH tetR-type domain-containing protein</fullName>
    </recommendedName>
</protein>
<reference evidence="4 5" key="1">
    <citation type="submission" date="2016-10" db="EMBL/GenBank/DDBJ databases">
        <title>Evaluation of Human, Veterinary and Environmental Mycobacterium chelonae Isolates by Core Genome Phylogenomic Analysis, Targeted Gene Comparison, and Anti-microbial Susceptibility Patterns: A Tale of Mistaken Identities.</title>
        <authorList>
            <person name="Fogelson S.B."/>
            <person name="Camus A.C."/>
            <person name="Lorenz W."/>
            <person name="Vasireddy R."/>
            <person name="Vasireddy S."/>
            <person name="Smith T."/>
            <person name="Brown-Elliott B.A."/>
            <person name="Wallace R.J.Jr."/>
            <person name="Hasan N.A."/>
            <person name="Reischl U."/>
            <person name="Sanchez S."/>
        </authorList>
    </citation>
    <scope>NUCLEOTIDE SEQUENCE [LARGE SCALE GENOMIC DNA]</scope>
    <source>
        <strain evidence="4 5">1559</strain>
    </source>
</reference>
<evidence type="ECO:0000256" key="2">
    <source>
        <dbReference type="PROSITE-ProRule" id="PRU00335"/>
    </source>
</evidence>
<dbReference type="Pfam" id="PF00440">
    <property type="entry name" value="TetR_N"/>
    <property type="match status" value="1"/>
</dbReference>
<accession>A0A1S1LBQ0</accession>
<name>A0A1S1LBQ0_9MYCO</name>
<dbReference type="InterPro" id="IPR041583">
    <property type="entry name" value="TetR_C_31"/>
</dbReference>
<dbReference type="RefSeq" id="WP_070935287.1">
    <property type="nucleotide sequence ID" value="NZ_MLIK01000004.1"/>
</dbReference>
<comment type="caution">
    <text evidence="4">The sequence shown here is derived from an EMBL/GenBank/DDBJ whole genome shotgun (WGS) entry which is preliminary data.</text>
</comment>
<keyword evidence="1 2" id="KW-0238">DNA-binding</keyword>
<dbReference type="PANTHER" id="PTHR30055:SF226">
    <property type="entry name" value="HTH-TYPE TRANSCRIPTIONAL REGULATOR PKSA"/>
    <property type="match status" value="1"/>
</dbReference>
<dbReference type="EMBL" id="MLIK01000004">
    <property type="protein sequence ID" value="OHU30441.1"/>
    <property type="molecule type" value="Genomic_DNA"/>
</dbReference>
<dbReference type="OrthoDB" id="9795011at2"/>
<dbReference type="SUPFAM" id="SSF46689">
    <property type="entry name" value="Homeodomain-like"/>
    <property type="match status" value="1"/>
</dbReference>